<dbReference type="Proteomes" id="UP000297716">
    <property type="component" value="Unassembled WGS sequence"/>
</dbReference>
<name>A0A4Z0YE71_9PEZI</name>
<proteinExistence type="predicted"/>
<dbReference type="AlphaFoldDB" id="A0A4Z0YE71"/>
<dbReference type="STRING" id="37992.A0A4Z0YE71"/>
<comment type="caution">
    <text evidence="1">The sequence shown here is derived from an EMBL/GenBank/DDBJ whole genome shotgun (WGS) entry which is preliminary data.</text>
</comment>
<evidence type="ECO:0000313" key="1">
    <source>
        <dbReference type="EMBL" id="TGJ75332.1"/>
    </source>
</evidence>
<accession>A0A4Z0YE71</accession>
<protein>
    <submittedName>
        <fullName evidence="1">Uncharacterized protein</fullName>
    </submittedName>
</protein>
<evidence type="ECO:0000313" key="2">
    <source>
        <dbReference type="Proteomes" id="UP000297716"/>
    </source>
</evidence>
<reference evidence="1 2" key="1">
    <citation type="submission" date="2019-03" db="EMBL/GenBank/DDBJ databases">
        <title>Draft genome sequence of Xylaria hypoxylon DSM 108379, a ubiquitous saprotrophic-parasitic fungi on hardwood.</title>
        <authorList>
            <person name="Buettner E."/>
            <person name="Leonhardt S."/>
            <person name="Gebauer A.M."/>
            <person name="Liers C."/>
            <person name="Hofrichter M."/>
            <person name="Kellner H."/>
        </authorList>
    </citation>
    <scope>NUCLEOTIDE SEQUENCE [LARGE SCALE GENOMIC DNA]</scope>
    <source>
        <strain evidence="1 2">DSM 108379</strain>
    </source>
</reference>
<dbReference type="OrthoDB" id="4741270at2759"/>
<sequence length="260" mass="27623">MVSPNALVNPYDVEFSTMHVDRNSNTYTNVTETDTATANSTTDDDTGGWLANHKRAHQRAIAQYLTATAAAAEKYPSHHSGAKGEHVELARMATETGTCGGDSAVAVVSVASGVACSDGPVAPPDSECLPKASFLERYLKSECVLMGNPDRSCASILLDTYPAVGAVAKDMFANSYPEVSGLAAGDCAPGNYAISSAVTLKYDIAAERALYDNYHVNVAKYSELDTTPYLRHEGYATAGSRLFLSTPPLILTDLTVRRTI</sequence>
<organism evidence="1 2">
    <name type="scientific">Xylaria hypoxylon</name>
    <dbReference type="NCBI Taxonomy" id="37992"/>
    <lineage>
        <taxon>Eukaryota</taxon>
        <taxon>Fungi</taxon>
        <taxon>Dikarya</taxon>
        <taxon>Ascomycota</taxon>
        <taxon>Pezizomycotina</taxon>
        <taxon>Sordariomycetes</taxon>
        <taxon>Xylariomycetidae</taxon>
        <taxon>Xylariales</taxon>
        <taxon>Xylariaceae</taxon>
        <taxon>Xylaria</taxon>
    </lineage>
</organism>
<gene>
    <name evidence="1" type="ORF">E0Z10_g11008</name>
</gene>
<dbReference type="EMBL" id="SKBN01000583">
    <property type="protein sequence ID" value="TGJ75332.1"/>
    <property type="molecule type" value="Genomic_DNA"/>
</dbReference>
<keyword evidence="2" id="KW-1185">Reference proteome</keyword>